<dbReference type="PANTHER" id="PTHR45752:SF187">
    <property type="entry name" value="LEUCINE-RICH REPEAT AND IQ DOMAIN-CONTAINING PROTEIN 4"/>
    <property type="match status" value="1"/>
</dbReference>
<dbReference type="InterPro" id="IPR050715">
    <property type="entry name" value="LRR-SigEffector_domain"/>
</dbReference>
<dbReference type="Pfam" id="PF13855">
    <property type="entry name" value="LRR_8"/>
    <property type="match status" value="1"/>
</dbReference>
<dbReference type="SMART" id="SM00369">
    <property type="entry name" value="LRR_TYP"/>
    <property type="match status" value="3"/>
</dbReference>
<evidence type="ECO:0008006" key="6">
    <source>
        <dbReference type="Google" id="ProtNLM"/>
    </source>
</evidence>
<protein>
    <recommendedName>
        <fullName evidence="6">F-box domain-containing protein</fullName>
    </recommendedName>
</protein>
<dbReference type="Gene3D" id="3.80.10.10">
    <property type="entry name" value="Ribonuclease Inhibitor"/>
    <property type="match status" value="1"/>
</dbReference>
<evidence type="ECO:0000256" key="2">
    <source>
        <dbReference type="ARBA" id="ARBA00022614"/>
    </source>
</evidence>
<reference evidence="4 5" key="1">
    <citation type="submission" date="2023-05" db="EMBL/GenBank/DDBJ databases">
        <title>A 100% complete, gapless, phased diploid assembly of the Scenedesmus obliquus UTEX 3031 genome.</title>
        <authorList>
            <person name="Biondi T.C."/>
            <person name="Hanschen E.R."/>
            <person name="Kwon T."/>
            <person name="Eng W."/>
            <person name="Kruse C.P.S."/>
            <person name="Koehler S.I."/>
            <person name="Kunde Y."/>
            <person name="Gleasner C.D."/>
            <person name="You Mak K.T."/>
            <person name="Polle J."/>
            <person name="Hovde B.T."/>
            <person name="Starkenburg S.R."/>
        </authorList>
    </citation>
    <scope>NUCLEOTIDE SEQUENCE [LARGE SCALE GENOMIC DNA]</scope>
    <source>
        <strain evidence="4 5">DOE0152z</strain>
    </source>
</reference>
<dbReference type="EMBL" id="CP126213">
    <property type="protein sequence ID" value="WIA15324.1"/>
    <property type="molecule type" value="Genomic_DNA"/>
</dbReference>
<keyword evidence="5" id="KW-1185">Reference proteome</keyword>
<evidence type="ECO:0000256" key="1">
    <source>
        <dbReference type="ARBA" id="ARBA00004430"/>
    </source>
</evidence>
<comment type="subcellular location">
    <subcellularLocation>
        <location evidence="1">Cytoplasm</location>
        <location evidence="1">Cytoskeleton</location>
        <location evidence="1">Cilium axoneme</location>
    </subcellularLocation>
</comment>
<organism evidence="4 5">
    <name type="scientific">Tetradesmus obliquus</name>
    <name type="common">Green alga</name>
    <name type="synonym">Acutodesmus obliquus</name>
    <dbReference type="NCBI Taxonomy" id="3088"/>
    <lineage>
        <taxon>Eukaryota</taxon>
        <taxon>Viridiplantae</taxon>
        <taxon>Chlorophyta</taxon>
        <taxon>core chlorophytes</taxon>
        <taxon>Chlorophyceae</taxon>
        <taxon>CS clade</taxon>
        <taxon>Sphaeropleales</taxon>
        <taxon>Scenedesmaceae</taxon>
        <taxon>Tetradesmus</taxon>
    </lineage>
</organism>
<dbReference type="PANTHER" id="PTHR45752">
    <property type="entry name" value="LEUCINE-RICH REPEAT-CONTAINING"/>
    <property type="match status" value="1"/>
</dbReference>
<dbReference type="Proteomes" id="UP001244341">
    <property type="component" value="Chromosome 6b"/>
</dbReference>
<gene>
    <name evidence="4" type="ORF">OEZ85_001990</name>
</gene>
<sequence length="559" mass="58089">MVPGSLAGRSECSGWDNIPAELLGRVLEVLSKENSLENISSLRSTCAAWRTATDANVHELQPGAWPTTSLRAGILLSSQFPSIRALNLSNLPLAAAACIWRDLPALPGLQELAISGAMLDVQSGLTLGPGELDLSALRPLAAAGVLRPLQRLVLRQAGSWDGRALAAVLAGCGALQHWEVTELQLSGRPVADAAIPPEARLTAADTAAVAASLTSLTWSTCGQRLASGTSLLARTPASSPTSADAAGAWLGNCTALRTLRICGEQQAALAVLSAPALDALSAAICCCSSLQQLQVLGLGVPMLPAGLSQLQQLHTVSIASTSMARRVLLTPDAALAALGGCSRLRSLTLAGCELRSLPAWLLNLTQLTALQLQGNYIQDLQNAAACFGLPAGLQLLVLSDNRLRDLPASIAGLQQLSVLQLDENYLSSLPQQIWALPALQQLSLKQLKQLRIGGQQVDNRRSASCPLAMLLGGFSDLVELLRSLAPPGHQCPVTKAAAAAVAHFTRASGGKRARRERQRQLMELVRTEPGWVVLPAPKAAAGLAAGAAVAGGGAAMAVY</sequence>
<dbReference type="InterPro" id="IPR001611">
    <property type="entry name" value="Leu-rich_rpt"/>
</dbReference>
<dbReference type="InterPro" id="IPR032675">
    <property type="entry name" value="LRR_dom_sf"/>
</dbReference>
<accession>A0ABY8U1J7</accession>
<evidence type="ECO:0000313" key="4">
    <source>
        <dbReference type="EMBL" id="WIA15324.1"/>
    </source>
</evidence>
<evidence type="ECO:0000313" key="5">
    <source>
        <dbReference type="Proteomes" id="UP001244341"/>
    </source>
</evidence>
<evidence type="ECO:0000256" key="3">
    <source>
        <dbReference type="ARBA" id="ARBA00022737"/>
    </source>
</evidence>
<dbReference type="SUPFAM" id="SSF52058">
    <property type="entry name" value="L domain-like"/>
    <property type="match status" value="1"/>
</dbReference>
<keyword evidence="2" id="KW-0433">Leucine-rich repeat</keyword>
<name>A0ABY8U1J7_TETOB</name>
<proteinExistence type="predicted"/>
<dbReference type="InterPro" id="IPR003591">
    <property type="entry name" value="Leu-rich_rpt_typical-subtyp"/>
</dbReference>
<keyword evidence="3" id="KW-0677">Repeat</keyword>